<dbReference type="EMBL" id="WSEL01000003">
    <property type="protein sequence ID" value="MVQ29380.1"/>
    <property type="molecule type" value="Genomic_DNA"/>
</dbReference>
<accession>A0A6N8IT73</accession>
<evidence type="ECO:0000313" key="3">
    <source>
        <dbReference type="EMBL" id="MVQ29380.1"/>
    </source>
</evidence>
<organism evidence="3 4">
    <name type="scientific">Ramlibacter pinisoli</name>
    <dbReference type="NCBI Taxonomy" id="2682844"/>
    <lineage>
        <taxon>Bacteria</taxon>
        <taxon>Pseudomonadati</taxon>
        <taxon>Pseudomonadota</taxon>
        <taxon>Betaproteobacteria</taxon>
        <taxon>Burkholderiales</taxon>
        <taxon>Comamonadaceae</taxon>
        <taxon>Ramlibacter</taxon>
    </lineage>
</organism>
<gene>
    <name evidence="3" type="ORF">GON04_07975</name>
</gene>
<dbReference type="AlphaFoldDB" id="A0A6N8IT73"/>
<sequence>MEVALHRPPVRGDRPARRPGARVHGGHPRERQGPDPRLHRQQQRDHAGDAAVQGPGQAAALGRRRPDAVGPQLPRCALRAAGPHGRRAAALRAPGRQRAGSGAVLSRRGLLAGSAAAASALLAGCGSVARQSGLVPGTGASAPRVAEPASPVAGLTGAEYQWARTAWRYLENNTDYDTGLVNGTDRGPLFTAWNAADAIAATIAGHELQIIDAREFDLRLSRLLGFLATMDLSQGKLPNKAYNAVSGKMVGFDNRPDDIGWSAVDIGRLLLWLRIAGQRHPRFGEYADKAVLRWTLCDVIDPCGVLQGSARFDGRLARYQEGRLGYEQLAASGYAAWGVEAGRSTALPPLATANIHGLPLRYDARDPRTSGAQAPVLTMPFVLAGIELGWHTPDGQEGMRPLAEQVYRVQEERWRRERQVTARSDYQLREAPYVVLDSVYASGYAWNTIAGDGSGHERLALVSTRAAFGLWALWPGDYANALVENVRYLHDPDRGWFEGRFEQGGGPNTLITLSTNAALLEILLFKAAGVLYRQDASRSGYFQVQTGDPFNRIGRCWPGEREACTAAGAAAG</sequence>
<dbReference type="Pfam" id="PF11329">
    <property type="entry name" value="DUF3131"/>
    <property type="match status" value="1"/>
</dbReference>
<comment type="caution">
    <text evidence="3">The sequence shown here is derived from an EMBL/GenBank/DDBJ whole genome shotgun (WGS) entry which is preliminary data.</text>
</comment>
<feature type="compositionally biased region" description="Basic and acidic residues" evidence="1">
    <location>
        <begin position="27"/>
        <end position="48"/>
    </location>
</feature>
<dbReference type="Proteomes" id="UP000469385">
    <property type="component" value="Unassembled WGS sequence"/>
</dbReference>
<evidence type="ECO:0000259" key="2">
    <source>
        <dbReference type="Pfam" id="PF11329"/>
    </source>
</evidence>
<name>A0A6N8IT73_9BURK</name>
<proteinExistence type="predicted"/>
<keyword evidence="4" id="KW-1185">Reference proteome</keyword>
<feature type="domain" description="DUF3131" evidence="2">
    <location>
        <begin position="161"/>
        <end position="529"/>
    </location>
</feature>
<feature type="region of interest" description="Disordered" evidence="1">
    <location>
        <begin position="1"/>
        <end position="70"/>
    </location>
</feature>
<protein>
    <submittedName>
        <fullName evidence="3">DUF3131 domain-containing protein</fullName>
    </submittedName>
</protein>
<dbReference type="Gene3D" id="1.50.10.140">
    <property type="match status" value="1"/>
</dbReference>
<evidence type="ECO:0000256" key="1">
    <source>
        <dbReference type="SAM" id="MobiDB-lite"/>
    </source>
</evidence>
<reference evidence="3 4" key="1">
    <citation type="submission" date="2019-12" db="EMBL/GenBank/DDBJ databases">
        <authorList>
            <person name="Huq M.A."/>
        </authorList>
    </citation>
    <scope>NUCLEOTIDE SEQUENCE [LARGE SCALE GENOMIC DNA]</scope>
    <source>
        <strain evidence="3 4">MAH-25</strain>
    </source>
</reference>
<feature type="compositionally biased region" description="Basic residues" evidence="1">
    <location>
        <begin position="17"/>
        <end position="26"/>
    </location>
</feature>
<evidence type="ECO:0000313" key="4">
    <source>
        <dbReference type="Proteomes" id="UP000469385"/>
    </source>
</evidence>
<dbReference type="InterPro" id="IPR021478">
    <property type="entry name" value="DUF3131"/>
</dbReference>